<dbReference type="InterPro" id="IPR001647">
    <property type="entry name" value="HTH_TetR"/>
</dbReference>
<dbReference type="SUPFAM" id="SSF46689">
    <property type="entry name" value="Homeodomain-like"/>
    <property type="match status" value="1"/>
</dbReference>
<evidence type="ECO:0000256" key="5">
    <source>
        <dbReference type="PROSITE-ProRule" id="PRU00335"/>
    </source>
</evidence>
<dbReference type="PRINTS" id="PR00455">
    <property type="entry name" value="HTHTETR"/>
</dbReference>
<comment type="caution">
    <text evidence="8">The sequence shown here is derived from an EMBL/GenBank/DDBJ whole genome shotgun (WGS) entry which is preliminary data.</text>
</comment>
<dbReference type="InterPro" id="IPR023772">
    <property type="entry name" value="DNA-bd_HTH_TetR-type_CS"/>
</dbReference>
<dbReference type="InterPro" id="IPR050109">
    <property type="entry name" value="HTH-type_TetR-like_transc_reg"/>
</dbReference>
<evidence type="ECO:0000259" key="7">
    <source>
        <dbReference type="PROSITE" id="PS50977"/>
    </source>
</evidence>
<dbReference type="PROSITE" id="PS01081">
    <property type="entry name" value="HTH_TETR_1"/>
    <property type="match status" value="1"/>
</dbReference>
<dbReference type="Proteomes" id="UP001501627">
    <property type="component" value="Unassembled WGS sequence"/>
</dbReference>
<dbReference type="Gene3D" id="1.10.10.60">
    <property type="entry name" value="Homeodomain-like"/>
    <property type="match status" value="1"/>
</dbReference>
<protein>
    <recommendedName>
        <fullName evidence="7">HTH tetR-type domain-containing protein</fullName>
    </recommendedName>
</protein>
<dbReference type="InterPro" id="IPR009057">
    <property type="entry name" value="Homeodomain-like_sf"/>
</dbReference>
<dbReference type="PANTHER" id="PTHR30055">
    <property type="entry name" value="HTH-TYPE TRANSCRIPTIONAL REGULATOR RUTR"/>
    <property type="match status" value="1"/>
</dbReference>
<dbReference type="PANTHER" id="PTHR30055:SF223">
    <property type="entry name" value="HTH-TYPE TRANSCRIPTIONAL REGULATOR UIDR"/>
    <property type="match status" value="1"/>
</dbReference>
<gene>
    <name evidence="8" type="ORF">GCM10022279_05590</name>
</gene>
<keyword evidence="3 5" id="KW-0238">DNA-binding</keyword>
<evidence type="ECO:0000256" key="2">
    <source>
        <dbReference type="ARBA" id="ARBA00023015"/>
    </source>
</evidence>
<dbReference type="Gene3D" id="1.10.357.10">
    <property type="entry name" value="Tetracycline Repressor, domain 2"/>
    <property type="match status" value="1"/>
</dbReference>
<dbReference type="PROSITE" id="PS50977">
    <property type="entry name" value="HTH_TETR_2"/>
    <property type="match status" value="1"/>
</dbReference>
<dbReference type="SUPFAM" id="SSF48498">
    <property type="entry name" value="Tetracyclin repressor-like, C-terminal domain"/>
    <property type="match status" value="1"/>
</dbReference>
<evidence type="ECO:0000313" key="8">
    <source>
        <dbReference type="EMBL" id="GAA3985294.1"/>
    </source>
</evidence>
<keyword evidence="4" id="KW-0804">Transcription</keyword>
<sequence>MEKASTIDAMSTSSLSERPSFKAQMHQAREDAIVQAACRLLGEKGFETMTVDEVAASAGIAKASLYKHFSGKDDLCTAAIVHGVQRLLQQVQDMPEDMPALERLQALLRWLLEQQLCEEPPLLPPRHSPLAQAVRSCPSYLIAMGQVQACTLQWIAQAQALGQLRSELPADVVMCALLARASGPMLEMLRERGGYSDAQVVDWAMDACLNGLLNCTQANCTRVTQ</sequence>
<feature type="region of interest" description="Disordered" evidence="6">
    <location>
        <begin position="1"/>
        <end position="20"/>
    </location>
</feature>
<accession>A0ABP7QNT1</accession>
<evidence type="ECO:0000256" key="4">
    <source>
        <dbReference type="ARBA" id="ARBA00023163"/>
    </source>
</evidence>
<evidence type="ECO:0000256" key="3">
    <source>
        <dbReference type="ARBA" id="ARBA00023125"/>
    </source>
</evidence>
<organism evidence="8 9">
    <name type="scientific">Comamonas faecalis</name>
    <dbReference type="NCBI Taxonomy" id="1387849"/>
    <lineage>
        <taxon>Bacteria</taxon>
        <taxon>Pseudomonadati</taxon>
        <taxon>Pseudomonadota</taxon>
        <taxon>Betaproteobacteria</taxon>
        <taxon>Burkholderiales</taxon>
        <taxon>Comamonadaceae</taxon>
        <taxon>Comamonas</taxon>
    </lineage>
</organism>
<evidence type="ECO:0000256" key="6">
    <source>
        <dbReference type="SAM" id="MobiDB-lite"/>
    </source>
</evidence>
<dbReference type="InterPro" id="IPR036271">
    <property type="entry name" value="Tet_transcr_reg_TetR-rel_C_sf"/>
</dbReference>
<feature type="compositionally biased region" description="Polar residues" evidence="6">
    <location>
        <begin position="8"/>
        <end position="17"/>
    </location>
</feature>
<evidence type="ECO:0000313" key="9">
    <source>
        <dbReference type="Proteomes" id="UP001501627"/>
    </source>
</evidence>
<dbReference type="EMBL" id="BAABBP010000003">
    <property type="protein sequence ID" value="GAA3985294.1"/>
    <property type="molecule type" value="Genomic_DNA"/>
</dbReference>
<keyword evidence="9" id="KW-1185">Reference proteome</keyword>
<keyword evidence="1" id="KW-0678">Repressor</keyword>
<feature type="DNA-binding region" description="H-T-H motif" evidence="5">
    <location>
        <begin position="50"/>
        <end position="69"/>
    </location>
</feature>
<reference evidence="9" key="1">
    <citation type="journal article" date="2019" name="Int. J. Syst. Evol. Microbiol.">
        <title>The Global Catalogue of Microorganisms (GCM) 10K type strain sequencing project: providing services to taxonomists for standard genome sequencing and annotation.</title>
        <authorList>
            <consortium name="The Broad Institute Genomics Platform"/>
            <consortium name="The Broad Institute Genome Sequencing Center for Infectious Disease"/>
            <person name="Wu L."/>
            <person name="Ma J."/>
        </authorList>
    </citation>
    <scope>NUCLEOTIDE SEQUENCE [LARGE SCALE GENOMIC DNA]</scope>
    <source>
        <strain evidence="9">JCM 17561</strain>
    </source>
</reference>
<dbReference type="Pfam" id="PF00440">
    <property type="entry name" value="TetR_N"/>
    <property type="match status" value="1"/>
</dbReference>
<name>A0ABP7QNT1_9BURK</name>
<proteinExistence type="predicted"/>
<evidence type="ECO:0000256" key="1">
    <source>
        <dbReference type="ARBA" id="ARBA00022491"/>
    </source>
</evidence>
<feature type="domain" description="HTH tetR-type" evidence="7">
    <location>
        <begin position="27"/>
        <end position="87"/>
    </location>
</feature>
<keyword evidence="2" id="KW-0805">Transcription regulation</keyword>